<proteinExistence type="predicted"/>
<gene>
    <name evidence="2" type="ORF">FPE_LOCUS8626</name>
</gene>
<evidence type="ECO:0000313" key="3">
    <source>
        <dbReference type="Proteomes" id="UP000834106"/>
    </source>
</evidence>
<sequence length="158" mass="17279">MVVEEGSVVQVEKELKHKDESEMKKIVDESNDESHNFENNKDTKHNASVDSAKEEDSLSEWSAEVIHGALEEQAGDSVVQTCPVVYSEKVSLLNGEVQVNMSAQLDISEASNVSESKLKENGEKLKSAEENVVFSATGVDTAFDRMAVEAIVQSASKF</sequence>
<protein>
    <submittedName>
        <fullName evidence="2">Uncharacterized protein</fullName>
    </submittedName>
</protein>
<name>A0AAD1Z438_9LAMI</name>
<dbReference type="AlphaFoldDB" id="A0AAD1Z438"/>
<accession>A0AAD1Z438</accession>
<organism evidence="2 3">
    <name type="scientific">Fraxinus pennsylvanica</name>
    <dbReference type="NCBI Taxonomy" id="56036"/>
    <lineage>
        <taxon>Eukaryota</taxon>
        <taxon>Viridiplantae</taxon>
        <taxon>Streptophyta</taxon>
        <taxon>Embryophyta</taxon>
        <taxon>Tracheophyta</taxon>
        <taxon>Spermatophyta</taxon>
        <taxon>Magnoliopsida</taxon>
        <taxon>eudicotyledons</taxon>
        <taxon>Gunneridae</taxon>
        <taxon>Pentapetalae</taxon>
        <taxon>asterids</taxon>
        <taxon>lamiids</taxon>
        <taxon>Lamiales</taxon>
        <taxon>Oleaceae</taxon>
        <taxon>Oleeae</taxon>
        <taxon>Fraxinus</taxon>
    </lineage>
</organism>
<feature type="region of interest" description="Disordered" evidence="1">
    <location>
        <begin position="1"/>
        <end position="60"/>
    </location>
</feature>
<dbReference type="Proteomes" id="UP000834106">
    <property type="component" value="Chromosome 5"/>
</dbReference>
<evidence type="ECO:0000256" key="1">
    <source>
        <dbReference type="SAM" id="MobiDB-lite"/>
    </source>
</evidence>
<keyword evidence="3" id="KW-1185">Reference proteome</keyword>
<dbReference type="EMBL" id="OU503040">
    <property type="protein sequence ID" value="CAI9761196.1"/>
    <property type="molecule type" value="Genomic_DNA"/>
</dbReference>
<evidence type="ECO:0000313" key="2">
    <source>
        <dbReference type="EMBL" id="CAI9761196.1"/>
    </source>
</evidence>
<feature type="compositionally biased region" description="Basic and acidic residues" evidence="1">
    <location>
        <begin position="11"/>
        <end position="56"/>
    </location>
</feature>
<reference evidence="2" key="1">
    <citation type="submission" date="2023-05" db="EMBL/GenBank/DDBJ databases">
        <authorList>
            <person name="Huff M."/>
        </authorList>
    </citation>
    <scope>NUCLEOTIDE SEQUENCE</scope>
</reference>